<sequence>MLRMAVFSMGTVRMSQMWMLRWVVLLVGQQLIQAGFIEDYGVMGDSSDLTMWPTTPSGYFVPVRASNHVNNICSMWGNFHFKTFDGDFYQFPGTCEYNLVSDCQSVIRQFSVHVKRTEHISSPKISRVLVTINDITVEITVDKVIVNKENKLLPVHVAGILVEENTIYMRLHSKMGITVMWNKEDAVMVELDSKFLNRTCGLCGDFNRAPVYNEFIQSELGYEREVGYIEFGNKHKVPNPDVDCKNPSEEDDEQNLVDHSEKHREDCDDLLKDADWFSCNKILNPEPYIEACMNDMCLYQPEDTDNSTLCATLSEYSRQCSHAGGTPPTWRRADFCAVACPYNMVHSESGSPCMDTCLHKDTNTLCEQHNIDGCFCPPGTVFDEISNMGCIPVEECQCKHDRIYSTGEVLYKHNTECICKEGDWICTSIPGPGLCAVEEGSHFTTFDGKEFTFHGDCNYVLSKDFEESKFIILGQIVPCVSLNTDTCLKSIEVMFNNDKNHRLVIKADGTVQQNAIVSLPYTTADFTVFMPSSFHIMLQTTFGLQVQVQLVPLMQVYITVDQSFQGKTCGICGNFNKVLSDDLETPQGVVEGTAVSFANAWKTQSNCPDRTERLDDPCSYSSDIEHYAEYWCSQMKEKGSLFAQCHTTVNPDSYYKRCKYSSCTCEKSEDCLCTVFSSYARACASKGIILQGWREIVCEKYTENCPASQNYSYELQGCQRTCLSLASERQSCSVDFVPVDGCACPEGLYQDQNGLCVPMEKCPCYNNGVTVQPGTSINIKNEHCVCVNGTFRCLSWKPPIVECPPPKVFFNCSTARPDEHGLLCAQTCMQKEMDCFSQDCESGCQCPAGLLDDGRGNCVNPYDCPCPHNGQFYAPGTEITVDCNNCTCQHGTWTCTKNICPGICTIYGSGHYKTFDQQRFGFRGECSYIAAEDKCGNKTGTFHVITENIPCGTTGTTCSKAVVILLGRTKLELYGGNVTAFDTESGPQISYNKTMIGMYLVIDADIGLTVLWDRRTTVRIILQPQHMGGVCGLCGNFNGNGKDDFTTQGSLQTTDIIEFVDSWKVLGTCPDAAPDFDPCFKNLEREPWAKLQCSIIKDSEGAFKHCHNKVDPNPYYENCVKDSCACDTGGDCECFCTAMAAYAQACNEAGVCVDWRTPEICPVYCDYYNKPEGCTWHYNPCGIPCYKTCRNPFGICNNTLPNLEGCYPKCPKDEPIFDEQNQVCVKECIPRCYVNGIEYKPEENIPTDKSCHECICNEHGNIQCFQTPGCCNYGGKQYDHNDTIYNIKDDMGMCYYAVCINATVIATEKPCTTPSTFTTTTSTPMAPVSTQTPHVTSTSTGTTPLPFTTSSTTTTTPLAPTSTETPSTTSTSTGTTHSTFTTTYTTTSTPLPPTSTETPSTTSTSTGTTPSTFTTSSTTTTTPLPPTSTETPSITSTSTGTTPSTFTTSSTTTTTPLPPTSTETPSTTSTSTGTTPSTFTISSTTITTPLQPTSTETLSKTSTSTDTTPTTFTTSSTTTTTPTEPVSTETPHVTSTSTETTPLTFTTTSTTTSTPMSPVSTKPPSSTSPTTGTTPSTFTTTSTATTTPTEPVSTETPHVTSTSTETTPSTFTTTSTTTSTPLPPTSTETPSTTSTITGTTPSTFTISSTTTTTPLQPTSTETPSTTSKSTGTTPSTFTTSSTTTTTPLPPTSTEIPLTTSPNTATSYTTTSTTTSTPLSLVSTETPSSTIPSTGTTPSTFTTTSTTTTTPTGPVSTETPHVTSTSTTTTPSPFTTSSTTTTTPTEPVSTETPHVTSTSTGTTPSPFTTSSTTTTTPTEPVSTETPHVTSTSTGTSPSQFTTTSTTTSTPMSPVSTKTPSSTSPSTGTTPSTFTTTSTTTTTPTGPVSTETPHVTSTSTGTTLSTFTTFSTTTTIPTEPVSTETPHVTSTSTGTTPSPFITSSTTTTTPTETLSTETPHVTSTSTGTTPSPFTTTSTTTSTPMSPVSTKTPSSTSPTTGTTPSTFTATSTATTTPTEPVSTETPHVTSTSTETTPSTFTTTSTTTSTPLLPTSTETQSTTSTSTGTTPSTFTISSTTTTTPTEPVSTETPHVTSTSTGTTPSPFTTTSTTTSTPMSPVSTKTPSSTSPSTGTTPSTFTTTSTTTTTPTEPVSTETPHVTSTSTETTPFTFTTTSTTTSTPMSPVSTKTPSSTSPSTGTTPSTFTTTSTTTTTPTGPVSTETPHVTSTSTGTTLSTFTTFSTTTTIPTEPVSTETPHVTSTSTGTTPSPFITSSTTTTTPTEPVSTETPHVTSTSTGTTPSPFTTTSTTTSTPMSPVSTKTPSSTSPSTGTTPSTFTTTSTTTTTPTEPVSTETPHVTSTSTETTPSTFTTSSTTTSTPMSPVSTKTPYSTSPTTGTTPSTFTTTSTATTTPTEPVSTETPHVTSTSTETTPSTFTTTSTTTSTPLPPTSTETPSTTSTSTGTTPSTFTTTSTRTTTPTEPVSTETPHVTSTSTETTPLTFTTNFTTTSTPMSPVSTKTPPSTGPSTGTTPSTFTTTSTSSTTPTGPVSTETPHLTTTSTGTTPSTFTTSSTSSTTTLPPTSTETPPTTSPNTVTTYTTTSTTTTTPTEPVSTETPHVTSTSTGTTPSTFTTSSTTRTTPMPPMSTETPSSISSSTSTTPFTFTTNSTTTTTPMPSVSTETPSSTRPNTGTTPSTFTTTSTITTTSTTTTPTPHISTETTPTTSTSTGTTPITSTHTPPTSTEIPSKTSTTRSTTPTLIFTSTTTYSTNTPINIVHGHSTTPPLIYPQIVKTSVSTPFSPTSVSQSTTFCFCELQGRKYRPGESILEQKHIGSGICLTMICSITCAIQNSTELCPSPISPTPAPQYDCPRWSKTTNEIFSISKCTMAKCIKGEIIEIVPLQCPLLQKITCENHQPAVLIYDKHQCCQQYACDCFCQGWGGSHYITFDGLFYSYKGNCTYILMEEIRPQYHLKIYIDNNYCGNGELASCPRSITVSYNDQVITLRNDIGGVDLEALKDNVKLMLPYAHNGVRVISSGLDLFLSIPELNVGITFRALGFSINLPVQHFGNNTQGHCGTCNNNQADDCMIPGGILVNDCEVMADYWPASGVNGKMCQPTPKPPVLNISPPTPKAPCLAQSECNLLESKLFEACHSHVPPKNFFLACQSDICNMKNPTIVCASLQSYASACSQVGVCMHWRNYTKHCNIKCPEDKIFLPCAKSEPPTCRDGCFRPMQSITVPTEGCFCHENTILFSKESGLCVPKCGCLDPSGTLREYDEHFSYNCEDCVCDRASQSVFCKPKKCPDVNPEICTEPGFVLVNVTDPSEPCCSKQVCHCSTDMCPSGSCTKESCIYDAPDNTRHVLKNGEQYTYKCETVTCRQMNKSFVIEKNITECPYLSSKDCGPGFQYEEKVGECCGTCTQVACIYDTPDKTRHILKDGAVDNYKCETVTCRKLNGMFVTEKTKTECPYLSSFDCGPGFEYMRKEGECCGSCRQVACIYDAPDKTRHVLKVHFQILFIISVHHLVCSSVFMFHSY</sequence>
<evidence type="ECO:0000313" key="11">
    <source>
        <dbReference type="Proteomes" id="UP000515129"/>
    </source>
</evidence>
<feature type="region of interest" description="Disordered" evidence="7">
    <location>
        <begin position="1317"/>
        <end position="2756"/>
    </location>
</feature>
<dbReference type="InterPro" id="IPR014853">
    <property type="entry name" value="VWF/SSPO/ZAN-like_Cys-rich_dom"/>
</dbReference>
<dbReference type="InterPro" id="IPR036084">
    <property type="entry name" value="Ser_inhib-like_sf"/>
</dbReference>
<dbReference type="SMART" id="SM00216">
    <property type="entry name" value="VWD"/>
    <property type="match status" value="4"/>
</dbReference>
<dbReference type="InterPro" id="IPR001007">
    <property type="entry name" value="VWF_dom"/>
</dbReference>
<dbReference type="Pfam" id="PF08742">
    <property type="entry name" value="C8"/>
    <property type="match status" value="4"/>
</dbReference>
<dbReference type="OrthoDB" id="160294at2759"/>
<protein>
    <submittedName>
        <fullName evidence="12">Mucin-2-like</fullName>
    </submittedName>
</protein>
<dbReference type="FunFam" id="2.10.25.10:FF:000153">
    <property type="entry name" value="MUC5B isoform 1"/>
    <property type="match status" value="1"/>
</dbReference>
<dbReference type="Pfam" id="PF01826">
    <property type="entry name" value="TIL"/>
    <property type="match status" value="2"/>
</dbReference>
<dbReference type="InterPro" id="IPR001846">
    <property type="entry name" value="VWF_type-D"/>
</dbReference>
<evidence type="ECO:0000259" key="10">
    <source>
        <dbReference type="PROSITE" id="PS51233"/>
    </source>
</evidence>
<dbReference type="SMART" id="SM00832">
    <property type="entry name" value="C8"/>
    <property type="match status" value="4"/>
</dbReference>
<feature type="domain" description="VWFD" evidence="10">
    <location>
        <begin position="433"/>
        <end position="608"/>
    </location>
</feature>
<dbReference type="Pfam" id="PF00094">
    <property type="entry name" value="VWD"/>
    <property type="match status" value="4"/>
</dbReference>
<proteinExistence type="predicted"/>
<feature type="non-terminal residue" evidence="12">
    <location>
        <position position="3531"/>
    </location>
</feature>
<evidence type="ECO:0000256" key="5">
    <source>
        <dbReference type="ARBA" id="ARBA00023157"/>
    </source>
</evidence>
<dbReference type="Pfam" id="PF25962">
    <property type="entry name" value="TIL_OTOGL_Mucin"/>
    <property type="match status" value="1"/>
</dbReference>
<dbReference type="RefSeq" id="XP_026057610.1">
    <property type="nucleotide sequence ID" value="XM_026201825.1"/>
</dbReference>
<feature type="chain" id="PRO_5027560754" evidence="8">
    <location>
        <begin position="35"/>
        <end position="3531"/>
    </location>
</feature>
<evidence type="ECO:0000256" key="1">
    <source>
        <dbReference type="ARBA" id="ARBA00004613"/>
    </source>
</evidence>
<evidence type="ECO:0000256" key="7">
    <source>
        <dbReference type="SAM" id="MobiDB-lite"/>
    </source>
</evidence>
<dbReference type="SUPFAM" id="SSF57603">
    <property type="entry name" value="FnI-like domain"/>
    <property type="match status" value="1"/>
</dbReference>
<dbReference type="FunFam" id="2.10.25.10:FF:000674">
    <property type="entry name" value="Mucin-2"/>
    <property type="match status" value="1"/>
</dbReference>
<feature type="domain" description="VWFD" evidence="10">
    <location>
        <begin position="902"/>
        <end position="1070"/>
    </location>
</feature>
<feature type="region of interest" description="Disordered" evidence="7">
    <location>
        <begin position="239"/>
        <end position="260"/>
    </location>
</feature>
<feature type="signal peptide" evidence="8">
    <location>
        <begin position="1"/>
        <end position="34"/>
    </location>
</feature>
<dbReference type="PANTHER" id="PTHR11339:SF371">
    <property type="entry name" value="MUCIN-2"/>
    <property type="match status" value="1"/>
</dbReference>
<evidence type="ECO:0000256" key="2">
    <source>
        <dbReference type="ARBA" id="ARBA00022525"/>
    </source>
</evidence>
<dbReference type="Proteomes" id="UP000515129">
    <property type="component" value="Chromosome 25"/>
</dbReference>
<evidence type="ECO:0000256" key="8">
    <source>
        <dbReference type="SAM" id="SignalP"/>
    </source>
</evidence>
<evidence type="ECO:0000256" key="6">
    <source>
        <dbReference type="ARBA" id="ARBA00023180"/>
    </source>
</evidence>
<keyword evidence="11" id="KW-1185">Reference proteome</keyword>
<feature type="domain" description="VWFD" evidence="10">
    <location>
        <begin position="71"/>
        <end position="245"/>
    </location>
</feature>
<dbReference type="InterPro" id="IPR058753">
    <property type="entry name" value="TIL_OTOGL_Mucin"/>
</dbReference>
<keyword evidence="2" id="KW-0964">Secreted</keyword>
<evidence type="ECO:0000259" key="9">
    <source>
        <dbReference type="PROSITE" id="PS50184"/>
    </source>
</evidence>
<dbReference type="CDD" id="cd19941">
    <property type="entry name" value="TIL"/>
    <property type="match status" value="3"/>
</dbReference>
<keyword evidence="3 8" id="KW-0732">Signal</keyword>
<dbReference type="PANTHER" id="PTHR11339">
    <property type="entry name" value="EXTRACELLULAR MATRIX GLYCOPROTEIN RELATED"/>
    <property type="match status" value="1"/>
</dbReference>
<dbReference type="PROSITE" id="PS51233">
    <property type="entry name" value="VWFD"/>
    <property type="match status" value="4"/>
</dbReference>
<dbReference type="SMART" id="SM00215">
    <property type="entry name" value="VWC_out"/>
    <property type="match status" value="2"/>
</dbReference>
<gene>
    <name evidence="12" type="primary">LOC113042830</name>
</gene>
<keyword evidence="5" id="KW-1015">Disulfide bond</keyword>
<dbReference type="KEGG" id="caua:113042830"/>
<feature type="domain" description="VWFD" evidence="10">
    <location>
        <begin position="2931"/>
        <end position="3112"/>
    </location>
</feature>
<reference evidence="12" key="1">
    <citation type="submission" date="2025-08" db="UniProtKB">
        <authorList>
            <consortium name="RefSeq"/>
        </authorList>
    </citation>
    <scope>IDENTIFICATION</scope>
    <source>
        <strain evidence="12">Wakin</strain>
        <tissue evidence="12">Muscle</tissue>
    </source>
</reference>
<accession>A0A6P6JB22</accession>
<dbReference type="InterPro" id="IPR050780">
    <property type="entry name" value="Mucin_vWF_Thrombospondin_sf"/>
</dbReference>
<evidence type="ECO:0000256" key="3">
    <source>
        <dbReference type="ARBA" id="ARBA00022729"/>
    </source>
</evidence>
<dbReference type="GeneID" id="113042830"/>
<comment type="subcellular location">
    <subcellularLocation>
        <location evidence="1">Secreted</location>
    </subcellularLocation>
</comment>
<dbReference type="GO" id="GO:0005576">
    <property type="term" value="C:extracellular region"/>
    <property type="evidence" value="ECO:0007669"/>
    <property type="project" value="UniProtKB-SubCell"/>
</dbReference>
<keyword evidence="4" id="KW-0677">Repeat</keyword>
<dbReference type="SUPFAM" id="SSF57567">
    <property type="entry name" value="Serine protease inhibitors"/>
    <property type="match status" value="4"/>
</dbReference>
<dbReference type="Pfam" id="PF23244">
    <property type="entry name" value="VWF"/>
    <property type="match status" value="1"/>
</dbReference>
<name>A0A6P6JB22_CARAU</name>
<keyword evidence="6" id="KW-0325">Glycoprotein</keyword>
<organism evidence="11 12">
    <name type="scientific">Carassius auratus</name>
    <name type="common">Goldfish</name>
    <dbReference type="NCBI Taxonomy" id="7957"/>
    <lineage>
        <taxon>Eukaryota</taxon>
        <taxon>Metazoa</taxon>
        <taxon>Chordata</taxon>
        <taxon>Craniata</taxon>
        <taxon>Vertebrata</taxon>
        <taxon>Euteleostomi</taxon>
        <taxon>Actinopterygii</taxon>
        <taxon>Neopterygii</taxon>
        <taxon>Teleostei</taxon>
        <taxon>Ostariophysi</taxon>
        <taxon>Cypriniformes</taxon>
        <taxon>Cyprinidae</taxon>
        <taxon>Cyprininae</taxon>
        <taxon>Carassius</taxon>
    </lineage>
</organism>
<evidence type="ECO:0000256" key="4">
    <source>
        <dbReference type="ARBA" id="ARBA00022737"/>
    </source>
</evidence>
<feature type="domain" description="VWFC" evidence="9">
    <location>
        <begin position="3262"/>
        <end position="3331"/>
    </location>
</feature>
<dbReference type="InterPro" id="IPR002919">
    <property type="entry name" value="TIL_dom"/>
</dbReference>
<dbReference type="PROSITE" id="PS50184">
    <property type="entry name" value="VWFC_2"/>
    <property type="match status" value="1"/>
</dbReference>
<dbReference type="Gene3D" id="2.10.25.10">
    <property type="entry name" value="Laminin"/>
    <property type="match status" value="4"/>
</dbReference>
<evidence type="ECO:0000313" key="12">
    <source>
        <dbReference type="RefSeq" id="XP_026057610.1"/>
    </source>
</evidence>